<evidence type="ECO:0000313" key="7">
    <source>
        <dbReference type="Proteomes" id="UP000494206"/>
    </source>
</evidence>
<dbReference type="AlphaFoldDB" id="A0A8S1ET45"/>
<dbReference type="EMBL" id="CADEPM010000004">
    <property type="protein sequence ID" value="CAB3404523.1"/>
    <property type="molecule type" value="Genomic_DNA"/>
</dbReference>
<dbReference type="Proteomes" id="UP000494206">
    <property type="component" value="Unassembled WGS sequence"/>
</dbReference>
<dbReference type="InterPro" id="IPR006643">
    <property type="entry name" value="Zasp-like_motif"/>
</dbReference>
<reference evidence="6 7" key="1">
    <citation type="submission" date="2020-04" db="EMBL/GenBank/DDBJ databases">
        <authorList>
            <person name="Laetsch R D."/>
            <person name="Stevens L."/>
            <person name="Kumar S."/>
            <person name="Blaxter L. M."/>
        </authorList>
    </citation>
    <scope>NUCLEOTIDE SEQUENCE [LARGE SCALE GENOMIC DNA]</scope>
</reference>
<accession>A0A8S1ET45</accession>
<feature type="compositionally biased region" description="Polar residues" evidence="4">
    <location>
        <begin position="368"/>
        <end position="377"/>
    </location>
</feature>
<feature type="region of interest" description="Disordered" evidence="4">
    <location>
        <begin position="116"/>
        <end position="212"/>
    </location>
</feature>
<dbReference type="GO" id="GO:0031941">
    <property type="term" value="C:filamentous actin"/>
    <property type="evidence" value="ECO:0007669"/>
    <property type="project" value="TreeGrafter"/>
</dbReference>
<dbReference type="PROSITE" id="PS50106">
    <property type="entry name" value="PDZ"/>
    <property type="match status" value="1"/>
</dbReference>
<dbReference type="InterPro" id="IPR050604">
    <property type="entry name" value="PDZ-LIM_domain"/>
</dbReference>
<protein>
    <recommendedName>
        <fullName evidence="5">PDZ domain-containing protein</fullName>
    </recommendedName>
</protein>
<dbReference type="GO" id="GO:0061061">
    <property type="term" value="P:muscle structure development"/>
    <property type="evidence" value="ECO:0007669"/>
    <property type="project" value="TreeGrafter"/>
</dbReference>
<proteinExistence type="predicted"/>
<keyword evidence="2" id="KW-0963">Cytoplasm</keyword>
<name>A0A8S1ET45_9PELO</name>
<dbReference type="SMART" id="SM00735">
    <property type="entry name" value="ZM"/>
    <property type="match status" value="1"/>
</dbReference>
<evidence type="ECO:0000256" key="4">
    <source>
        <dbReference type="SAM" id="MobiDB-lite"/>
    </source>
</evidence>
<feature type="compositionally biased region" description="Low complexity" evidence="4">
    <location>
        <begin position="120"/>
        <end position="144"/>
    </location>
</feature>
<feature type="region of interest" description="Disordered" evidence="4">
    <location>
        <begin position="358"/>
        <end position="389"/>
    </location>
</feature>
<dbReference type="GO" id="GO:0051371">
    <property type="term" value="F:muscle alpha-actinin binding"/>
    <property type="evidence" value="ECO:0007669"/>
    <property type="project" value="TreeGrafter"/>
</dbReference>
<dbReference type="GO" id="GO:0001725">
    <property type="term" value="C:stress fiber"/>
    <property type="evidence" value="ECO:0007669"/>
    <property type="project" value="TreeGrafter"/>
</dbReference>
<evidence type="ECO:0000313" key="6">
    <source>
        <dbReference type="EMBL" id="CAB3404523.1"/>
    </source>
</evidence>
<feature type="compositionally biased region" description="Low complexity" evidence="4">
    <location>
        <begin position="163"/>
        <end position="175"/>
    </location>
</feature>
<dbReference type="SUPFAM" id="SSF50156">
    <property type="entry name" value="PDZ domain-like"/>
    <property type="match status" value="1"/>
</dbReference>
<keyword evidence="3" id="KW-0440">LIM domain</keyword>
<sequence>MTYETISVRMNRSDRNIRWGFSVRQQADGLIIDRVEPDSLSDKAGVKHNDKVEQINGRSTRGLDANTANRMIDDSFNEVRLSLQRFVTSHTCLPWTLSEKDNKMVVEEIKPGFGSGFGGTTHFNQNSNFHSQNQYQHQQQQQYQPTYGGGHSPSGFGAHNGYSQSNQHHQQSNHSSFHEKVVPVQRAPFTSNYSNGNQHVSSTTNYISPPRENYNSTPAAFGNSNGYSGNRLSPAPPTSYSYNNGATLQSYGNGAGGTPLNQMTFISTSPTPGSYGHGAAGGLSPGKSLYHSPSTRTRNDLSPGASVHHLQYNSPMNLYSSQACAEQYAMQTGQQLDGQIPQGKTPAYLTSETKKLIEEEARGRSTRGKSPSSQSSCFKRIAHAVGADA</sequence>
<gene>
    <name evidence="6" type="ORF">CBOVIS_LOCUS6843</name>
</gene>
<evidence type="ECO:0000259" key="5">
    <source>
        <dbReference type="PROSITE" id="PS50106"/>
    </source>
</evidence>
<evidence type="ECO:0000256" key="2">
    <source>
        <dbReference type="ARBA" id="ARBA00022490"/>
    </source>
</evidence>
<dbReference type="PANTHER" id="PTHR24214">
    <property type="entry name" value="PDZ AND LIM DOMAIN PROTEIN ZASP"/>
    <property type="match status" value="1"/>
</dbReference>
<comment type="subcellular location">
    <subcellularLocation>
        <location evidence="1">Cytoplasm</location>
    </subcellularLocation>
</comment>
<dbReference type="Gene3D" id="2.30.42.10">
    <property type="match status" value="1"/>
</dbReference>
<comment type="caution">
    <text evidence="6">The sequence shown here is derived from an EMBL/GenBank/DDBJ whole genome shotgun (WGS) entry which is preliminary data.</text>
</comment>
<dbReference type="PANTHER" id="PTHR24214:SF31">
    <property type="entry name" value="PDZ DOMAIN-CONTAINING PROTEIN"/>
    <property type="match status" value="1"/>
</dbReference>
<feature type="domain" description="PDZ" evidence="5">
    <location>
        <begin position="7"/>
        <end position="87"/>
    </location>
</feature>
<dbReference type="GO" id="GO:0005912">
    <property type="term" value="C:adherens junction"/>
    <property type="evidence" value="ECO:0007669"/>
    <property type="project" value="TreeGrafter"/>
</dbReference>
<keyword evidence="3" id="KW-0479">Metal-binding</keyword>
<dbReference type="GO" id="GO:0030036">
    <property type="term" value="P:actin cytoskeleton organization"/>
    <property type="evidence" value="ECO:0007669"/>
    <property type="project" value="TreeGrafter"/>
</dbReference>
<evidence type="ECO:0000256" key="1">
    <source>
        <dbReference type="ARBA" id="ARBA00004496"/>
    </source>
</evidence>
<dbReference type="Pfam" id="PF00595">
    <property type="entry name" value="PDZ"/>
    <property type="match status" value="1"/>
</dbReference>
<dbReference type="SMART" id="SM00228">
    <property type="entry name" value="PDZ"/>
    <property type="match status" value="1"/>
</dbReference>
<dbReference type="GO" id="GO:0003779">
    <property type="term" value="F:actin binding"/>
    <property type="evidence" value="ECO:0007669"/>
    <property type="project" value="TreeGrafter"/>
</dbReference>
<dbReference type="InterPro" id="IPR036034">
    <property type="entry name" value="PDZ_sf"/>
</dbReference>
<organism evidence="6 7">
    <name type="scientific">Caenorhabditis bovis</name>
    <dbReference type="NCBI Taxonomy" id="2654633"/>
    <lineage>
        <taxon>Eukaryota</taxon>
        <taxon>Metazoa</taxon>
        <taxon>Ecdysozoa</taxon>
        <taxon>Nematoda</taxon>
        <taxon>Chromadorea</taxon>
        <taxon>Rhabditida</taxon>
        <taxon>Rhabditina</taxon>
        <taxon>Rhabditomorpha</taxon>
        <taxon>Rhabditoidea</taxon>
        <taxon>Rhabditidae</taxon>
        <taxon>Peloderinae</taxon>
        <taxon>Caenorhabditis</taxon>
    </lineage>
</organism>
<dbReference type="OrthoDB" id="44841at2759"/>
<keyword evidence="7" id="KW-1185">Reference proteome</keyword>
<keyword evidence="3" id="KW-0862">Zinc</keyword>
<feature type="compositionally biased region" description="Polar residues" evidence="4">
    <location>
        <begin position="188"/>
        <end position="212"/>
    </location>
</feature>
<dbReference type="InterPro" id="IPR001478">
    <property type="entry name" value="PDZ"/>
</dbReference>
<evidence type="ECO:0000256" key="3">
    <source>
        <dbReference type="ARBA" id="ARBA00023038"/>
    </source>
</evidence>
<dbReference type="GO" id="GO:0030018">
    <property type="term" value="C:Z disc"/>
    <property type="evidence" value="ECO:0007669"/>
    <property type="project" value="TreeGrafter"/>
</dbReference>